<keyword evidence="8" id="KW-1185">Reference proteome</keyword>
<gene>
    <name evidence="7" type="ORF">CEUTPL_LOCUS12004</name>
</gene>
<protein>
    <recommendedName>
        <fullName evidence="6">C2H2-type domain-containing protein</fullName>
    </recommendedName>
</protein>
<dbReference type="SMART" id="SM00355">
    <property type="entry name" value="ZnF_C2H2"/>
    <property type="match status" value="15"/>
</dbReference>
<dbReference type="PROSITE" id="PS50157">
    <property type="entry name" value="ZINC_FINGER_C2H2_2"/>
    <property type="match status" value="2"/>
</dbReference>
<name>A0A9N9QRD2_9CUCU</name>
<evidence type="ECO:0000256" key="4">
    <source>
        <dbReference type="ARBA" id="ARBA00022833"/>
    </source>
</evidence>
<dbReference type="Gene3D" id="3.30.160.60">
    <property type="entry name" value="Classic Zinc Finger"/>
    <property type="match status" value="5"/>
</dbReference>
<sequence>MDDFVMNYIDDDDLTEEEYNSGFYNGNLKVDPDQFLTENKDVQNGLYSFNNQLQDSKASNQFQQNLGQGNISATTDEEKTSQKEEILPPIDALSSIVIVKVETVMDTPCDSSTFNAPLKEEFPCETLNGATNDDIKKITFKCDVCFFIGTSRFALARHKETCKAVEPLIVPELSEKLEEEKYFALARHEEKCKAVEPLLVTELSEKLEDGKYSKAVTFNCNVCDFSATSRFALARHKNKHQNNEVEDKRIIFDCEFCPFSASSRFALARHQEEHVDVKEEKFNNSLLEEKCVPVETTNQMIPKMRVFKCRWCQFTSKFRFALKRHALRHRKPDTFTCPRCFNLVLTVSKSEHLLKCKKKCEHFTCDNCPYKTIYKKMFMNHQSTCKKELSTLDVPATIQHQTSEKNESNQKCKYCPFTTKFSSTLNKHLESHKAVQPLLKYPKVLATDKQHQTTVQSESHFQCKYCSFSAKFLCNLTNHLKAHSLGKPIFKCRHCSYRSTYSAVKTHNQTNPACYLKNDVGIDRRRSKELLKCDQCTFKTSWLPAWHKHRISHRRQKTEKSEIIKCPECPFRTHQKTTFENHLRSHEHNNVRTRNTITECKEGPSNTELMAASDTHEKSEVFQVGSENANNTTKDDQSAQNSNIEYKCKFCSVTLTRLHSWRIHIGKHKKLPVYKCDKCNFTGFKCSVGKHMKIEHKNEKFLEQTRAICHRMKAENLKRHRRTHEGKKIKTLPRDTHINGLKKFCCELCSYSAITKNQLILHQKMHIKNDKPIVQCTLCDYKSFPHQLTRHYRNVHNKVKFNKQAMHYCKICSFSSKFKASVHLHTQNQHTLRKCDMYECDYCEFYSTKYSLRVHVAKVHRQAKDSSCD</sequence>
<dbReference type="GO" id="GO:0045944">
    <property type="term" value="P:positive regulation of transcription by RNA polymerase II"/>
    <property type="evidence" value="ECO:0007669"/>
    <property type="project" value="TreeGrafter"/>
</dbReference>
<organism evidence="7 8">
    <name type="scientific">Ceutorhynchus assimilis</name>
    <name type="common">cabbage seed weevil</name>
    <dbReference type="NCBI Taxonomy" id="467358"/>
    <lineage>
        <taxon>Eukaryota</taxon>
        <taxon>Metazoa</taxon>
        <taxon>Ecdysozoa</taxon>
        <taxon>Arthropoda</taxon>
        <taxon>Hexapoda</taxon>
        <taxon>Insecta</taxon>
        <taxon>Pterygota</taxon>
        <taxon>Neoptera</taxon>
        <taxon>Endopterygota</taxon>
        <taxon>Coleoptera</taxon>
        <taxon>Polyphaga</taxon>
        <taxon>Cucujiformia</taxon>
        <taxon>Curculionidae</taxon>
        <taxon>Ceutorhynchinae</taxon>
        <taxon>Ceutorhynchus</taxon>
    </lineage>
</organism>
<reference evidence="7" key="1">
    <citation type="submission" date="2022-01" db="EMBL/GenBank/DDBJ databases">
        <authorList>
            <person name="King R."/>
        </authorList>
    </citation>
    <scope>NUCLEOTIDE SEQUENCE</scope>
</reference>
<dbReference type="OrthoDB" id="6720966at2759"/>
<dbReference type="PANTHER" id="PTHR24403">
    <property type="entry name" value="ZINC FINGER PROTEIN"/>
    <property type="match status" value="1"/>
</dbReference>
<dbReference type="Proteomes" id="UP001152799">
    <property type="component" value="Chromosome 7"/>
</dbReference>
<keyword evidence="2" id="KW-0677">Repeat</keyword>
<keyword evidence="4" id="KW-0862">Zinc</keyword>
<evidence type="ECO:0000256" key="3">
    <source>
        <dbReference type="ARBA" id="ARBA00022771"/>
    </source>
</evidence>
<keyword evidence="1" id="KW-0479">Metal-binding</keyword>
<evidence type="ECO:0000256" key="5">
    <source>
        <dbReference type="PROSITE-ProRule" id="PRU00042"/>
    </source>
</evidence>
<feature type="domain" description="C2H2-type" evidence="6">
    <location>
        <begin position="461"/>
        <end position="488"/>
    </location>
</feature>
<dbReference type="PANTHER" id="PTHR24403:SF67">
    <property type="entry name" value="FI01116P-RELATED"/>
    <property type="match status" value="1"/>
</dbReference>
<dbReference type="GO" id="GO:0008270">
    <property type="term" value="F:zinc ion binding"/>
    <property type="evidence" value="ECO:0007669"/>
    <property type="project" value="UniProtKB-KW"/>
</dbReference>
<dbReference type="AlphaFoldDB" id="A0A9N9QRD2"/>
<evidence type="ECO:0000259" key="6">
    <source>
        <dbReference type="PROSITE" id="PS50157"/>
    </source>
</evidence>
<accession>A0A9N9QRD2</accession>
<dbReference type="InterPro" id="IPR050688">
    <property type="entry name" value="Zinc_finger/UBP_domain"/>
</dbReference>
<evidence type="ECO:0000256" key="1">
    <source>
        <dbReference type="ARBA" id="ARBA00022723"/>
    </source>
</evidence>
<dbReference type="PROSITE" id="PS00028">
    <property type="entry name" value="ZINC_FINGER_C2H2_1"/>
    <property type="match status" value="1"/>
</dbReference>
<proteinExistence type="predicted"/>
<dbReference type="EMBL" id="OU892283">
    <property type="protein sequence ID" value="CAG9771573.1"/>
    <property type="molecule type" value="Genomic_DNA"/>
</dbReference>
<dbReference type="InterPro" id="IPR013087">
    <property type="entry name" value="Znf_C2H2_type"/>
</dbReference>
<dbReference type="InterPro" id="IPR036236">
    <property type="entry name" value="Znf_C2H2_sf"/>
</dbReference>
<feature type="domain" description="C2H2-type" evidence="6">
    <location>
        <begin position="744"/>
        <end position="771"/>
    </location>
</feature>
<evidence type="ECO:0000313" key="7">
    <source>
        <dbReference type="EMBL" id="CAG9771573.1"/>
    </source>
</evidence>
<dbReference type="GO" id="GO:0005634">
    <property type="term" value="C:nucleus"/>
    <property type="evidence" value="ECO:0007669"/>
    <property type="project" value="TreeGrafter"/>
</dbReference>
<dbReference type="SUPFAM" id="SSF57667">
    <property type="entry name" value="beta-beta-alpha zinc fingers"/>
    <property type="match status" value="1"/>
</dbReference>
<keyword evidence="3 5" id="KW-0863">Zinc-finger</keyword>
<evidence type="ECO:0000256" key="2">
    <source>
        <dbReference type="ARBA" id="ARBA00022737"/>
    </source>
</evidence>
<evidence type="ECO:0000313" key="8">
    <source>
        <dbReference type="Proteomes" id="UP001152799"/>
    </source>
</evidence>